<feature type="transmembrane region" description="Helical" evidence="1">
    <location>
        <begin position="187"/>
        <end position="204"/>
    </location>
</feature>
<gene>
    <name evidence="3" type="ORF">LX64_02292</name>
</gene>
<sequence length="321" mass="36535">MNTRIFENLFDEGLVSQESMNKIRAAETSKLFPVAWELRTILYLGVLLLSSGLGILIYKHIDTIGHMAIIALIAAISLGCFIYAAKKKPAFTWQKMRTPSVLYDYLVLLGCLTFVSFVTYLQAQYNVFGTLYGTATFIPLIVLTFSAYYFDHLGVLCMAITNLAAWMGVNVTPRYLITANDFSSERIVYAGLLLGLICIGMSWLSKHKQWKAHFEFTYMNFGVHVLYVSMIAAHFTLLRWPFFGWVLMMGAVSYLLYRFFPVVRNSAYFLVVMALYIYVQLIIIITETNIGDIGGYLFICLLLTGLLIYALVTINRKMKKK</sequence>
<dbReference type="OrthoDB" id="650263at2"/>
<name>A0A327QM86_9BACT</name>
<comment type="caution">
    <text evidence="3">The sequence shown here is derived from an EMBL/GenBank/DDBJ whole genome shotgun (WGS) entry which is preliminary data.</text>
</comment>
<proteinExistence type="predicted"/>
<dbReference type="Pfam" id="PF09925">
    <property type="entry name" value="DUF2157"/>
    <property type="match status" value="1"/>
</dbReference>
<evidence type="ECO:0000259" key="2">
    <source>
        <dbReference type="Pfam" id="PF09925"/>
    </source>
</evidence>
<accession>A0A327QM86</accession>
<keyword evidence="4" id="KW-1185">Reference proteome</keyword>
<organism evidence="3 4">
    <name type="scientific">Chitinophaga skermanii</name>
    <dbReference type="NCBI Taxonomy" id="331697"/>
    <lineage>
        <taxon>Bacteria</taxon>
        <taxon>Pseudomonadati</taxon>
        <taxon>Bacteroidota</taxon>
        <taxon>Chitinophagia</taxon>
        <taxon>Chitinophagales</taxon>
        <taxon>Chitinophagaceae</taxon>
        <taxon>Chitinophaga</taxon>
    </lineage>
</organism>
<reference evidence="3 4" key="1">
    <citation type="submission" date="2018-06" db="EMBL/GenBank/DDBJ databases">
        <title>Genomic Encyclopedia of Archaeal and Bacterial Type Strains, Phase II (KMG-II): from individual species to whole genera.</title>
        <authorList>
            <person name="Goeker M."/>
        </authorList>
    </citation>
    <scope>NUCLEOTIDE SEQUENCE [LARGE SCALE GENOMIC DNA]</scope>
    <source>
        <strain evidence="3 4">DSM 23857</strain>
    </source>
</reference>
<feature type="transmembrane region" description="Helical" evidence="1">
    <location>
        <begin position="64"/>
        <end position="84"/>
    </location>
</feature>
<dbReference type="EMBL" id="QLLL01000004">
    <property type="protein sequence ID" value="RAJ05138.1"/>
    <property type="molecule type" value="Genomic_DNA"/>
</dbReference>
<keyword evidence="1" id="KW-1133">Transmembrane helix</keyword>
<evidence type="ECO:0000313" key="4">
    <source>
        <dbReference type="Proteomes" id="UP000249547"/>
    </source>
</evidence>
<feature type="transmembrane region" description="Helical" evidence="1">
    <location>
        <begin position="105"/>
        <end position="123"/>
    </location>
</feature>
<dbReference type="Proteomes" id="UP000249547">
    <property type="component" value="Unassembled WGS sequence"/>
</dbReference>
<evidence type="ECO:0000313" key="3">
    <source>
        <dbReference type="EMBL" id="RAJ05138.1"/>
    </source>
</evidence>
<protein>
    <submittedName>
        <fullName evidence="3">Putative membrane protein DUF2157</fullName>
    </submittedName>
</protein>
<evidence type="ECO:0000256" key="1">
    <source>
        <dbReference type="SAM" id="Phobius"/>
    </source>
</evidence>
<feature type="transmembrane region" description="Helical" evidence="1">
    <location>
        <begin position="267"/>
        <end position="287"/>
    </location>
</feature>
<feature type="transmembrane region" description="Helical" evidence="1">
    <location>
        <begin position="40"/>
        <end position="58"/>
    </location>
</feature>
<feature type="transmembrane region" description="Helical" evidence="1">
    <location>
        <begin position="242"/>
        <end position="260"/>
    </location>
</feature>
<dbReference type="AlphaFoldDB" id="A0A327QM86"/>
<feature type="transmembrane region" description="Helical" evidence="1">
    <location>
        <begin position="216"/>
        <end position="236"/>
    </location>
</feature>
<keyword evidence="1" id="KW-0472">Membrane</keyword>
<feature type="transmembrane region" description="Helical" evidence="1">
    <location>
        <begin position="155"/>
        <end position="175"/>
    </location>
</feature>
<keyword evidence="1" id="KW-0812">Transmembrane</keyword>
<feature type="domain" description="DUF2157" evidence="2">
    <location>
        <begin position="9"/>
        <end position="152"/>
    </location>
</feature>
<feature type="transmembrane region" description="Helical" evidence="1">
    <location>
        <begin position="129"/>
        <end position="150"/>
    </location>
</feature>
<dbReference type="InterPro" id="IPR018677">
    <property type="entry name" value="DUF2157"/>
</dbReference>
<feature type="transmembrane region" description="Helical" evidence="1">
    <location>
        <begin position="293"/>
        <end position="312"/>
    </location>
</feature>
<dbReference type="RefSeq" id="WP_111597756.1">
    <property type="nucleotide sequence ID" value="NZ_QLLL01000004.1"/>
</dbReference>